<dbReference type="InterPro" id="IPR000217">
    <property type="entry name" value="Tubulin"/>
</dbReference>
<dbReference type="Gene3D" id="3.30.40.10">
    <property type="entry name" value="Zinc/RING finger domain, C3HC4 (zinc finger)"/>
    <property type="match status" value="1"/>
</dbReference>
<protein>
    <recommendedName>
        <fullName evidence="5">Tubulin/FtsZ 2-layer sandwich domain-containing protein</fullName>
    </recommendedName>
</protein>
<dbReference type="Pfam" id="PF13920">
    <property type="entry name" value="zf-C3HC4_3"/>
    <property type="match status" value="1"/>
</dbReference>
<evidence type="ECO:0000256" key="2">
    <source>
        <dbReference type="ARBA" id="ARBA00022701"/>
    </source>
</evidence>
<dbReference type="Pfam" id="PF03953">
    <property type="entry name" value="Tubulin_C"/>
    <property type="match status" value="1"/>
</dbReference>
<name>A0ABQ6MYS1_9STRA</name>
<dbReference type="InterPro" id="IPR037103">
    <property type="entry name" value="Tubulin/FtsZ-like_C"/>
</dbReference>
<dbReference type="SUPFAM" id="SSF55307">
    <property type="entry name" value="Tubulin C-terminal domain-like"/>
    <property type="match status" value="1"/>
</dbReference>
<evidence type="ECO:0000313" key="6">
    <source>
        <dbReference type="EMBL" id="GMI35526.1"/>
    </source>
</evidence>
<reference evidence="6 7" key="1">
    <citation type="journal article" date="2023" name="Commun. Biol.">
        <title>Genome analysis of Parmales, the sister group of diatoms, reveals the evolutionary specialization of diatoms from phago-mixotrophs to photoautotrophs.</title>
        <authorList>
            <person name="Ban H."/>
            <person name="Sato S."/>
            <person name="Yoshikawa S."/>
            <person name="Yamada K."/>
            <person name="Nakamura Y."/>
            <person name="Ichinomiya M."/>
            <person name="Sato N."/>
            <person name="Blanc-Mathieu R."/>
            <person name="Endo H."/>
            <person name="Kuwata A."/>
            <person name="Ogata H."/>
        </authorList>
    </citation>
    <scope>NUCLEOTIDE SEQUENCE [LARGE SCALE GENOMIC DNA]</scope>
</reference>
<gene>
    <name evidence="6" type="ORF">TeGR_g9009</name>
</gene>
<keyword evidence="3" id="KW-0547">Nucleotide-binding</keyword>
<dbReference type="PANTHER" id="PTHR11588">
    <property type="entry name" value="TUBULIN"/>
    <property type="match status" value="1"/>
</dbReference>
<dbReference type="InterPro" id="IPR008280">
    <property type="entry name" value="Tub_FtsZ_C"/>
</dbReference>
<keyword evidence="2" id="KW-0493">Microtubule</keyword>
<sequence length="201" mass="21735">MLARLPLSLRPLSRLSLPPLRLLSVAIAASPPSAPAFGSSCARRVEELQEELHRALSVPELSVPELTEQCFDAKKMMCAAVSRHGRYLTCAMMFRGRASSGEVDEQRLSADANAGTLILVRGGSLGCCANHRGGGRNLVRAAVVQREAMRIGANGAGVRSETTNTVTLPCKHLRCCESCLERVDQCPVCREAIKEKVFVYV</sequence>
<accession>A0ABQ6MYS1</accession>
<proteinExistence type="inferred from homology"/>
<evidence type="ECO:0000259" key="5">
    <source>
        <dbReference type="Pfam" id="PF03953"/>
    </source>
</evidence>
<evidence type="ECO:0000313" key="7">
    <source>
        <dbReference type="Proteomes" id="UP001165060"/>
    </source>
</evidence>
<organism evidence="6 7">
    <name type="scientific">Tetraparma gracilis</name>
    <dbReference type="NCBI Taxonomy" id="2962635"/>
    <lineage>
        <taxon>Eukaryota</taxon>
        <taxon>Sar</taxon>
        <taxon>Stramenopiles</taxon>
        <taxon>Ochrophyta</taxon>
        <taxon>Bolidophyceae</taxon>
        <taxon>Parmales</taxon>
        <taxon>Triparmaceae</taxon>
        <taxon>Tetraparma</taxon>
    </lineage>
</organism>
<dbReference type="InterPro" id="IPR013083">
    <property type="entry name" value="Znf_RING/FYVE/PHD"/>
</dbReference>
<dbReference type="EMBL" id="BRYB01000691">
    <property type="protein sequence ID" value="GMI35526.1"/>
    <property type="molecule type" value="Genomic_DNA"/>
</dbReference>
<dbReference type="SUPFAM" id="SSF57850">
    <property type="entry name" value="RING/U-box"/>
    <property type="match status" value="1"/>
</dbReference>
<evidence type="ECO:0000256" key="4">
    <source>
        <dbReference type="ARBA" id="ARBA00023134"/>
    </source>
</evidence>
<dbReference type="Proteomes" id="UP001165060">
    <property type="component" value="Unassembled WGS sequence"/>
</dbReference>
<comment type="similarity">
    <text evidence="1">Belongs to the tubulin family.</text>
</comment>
<keyword evidence="4" id="KW-0342">GTP-binding</keyword>
<dbReference type="InterPro" id="IPR018316">
    <property type="entry name" value="Tubulin/FtsZ_2-layer-sand-dom"/>
</dbReference>
<evidence type="ECO:0000256" key="1">
    <source>
        <dbReference type="ARBA" id="ARBA00009636"/>
    </source>
</evidence>
<evidence type="ECO:0000256" key="3">
    <source>
        <dbReference type="ARBA" id="ARBA00022741"/>
    </source>
</evidence>
<dbReference type="Gene3D" id="3.30.1330.20">
    <property type="entry name" value="Tubulin/FtsZ, C-terminal domain"/>
    <property type="match status" value="1"/>
</dbReference>
<keyword evidence="7" id="KW-1185">Reference proteome</keyword>
<feature type="domain" description="Tubulin/FtsZ 2-layer sandwich" evidence="5">
    <location>
        <begin position="57"/>
        <end position="106"/>
    </location>
</feature>
<comment type="caution">
    <text evidence="6">The sequence shown here is derived from an EMBL/GenBank/DDBJ whole genome shotgun (WGS) entry which is preliminary data.</text>
</comment>